<dbReference type="AlphaFoldDB" id="W9HCD9"/>
<feature type="transmembrane region" description="Helical" evidence="1">
    <location>
        <begin position="21"/>
        <end position="41"/>
    </location>
</feature>
<name>W9HCD9_9PROT</name>
<dbReference type="STRING" id="1385369.N825_20545"/>
<evidence type="ECO:0000313" key="2">
    <source>
        <dbReference type="EMBL" id="EWY42367.1"/>
    </source>
</evidence>
<comment type="caution">
    <text evidence="2">The sequence shown here is derived from an EMBL/GenBank/DDBJ whole genome shotgun (WGS) entry which is preliminary data.</text>
</comment>
<proteinExistence type="predicted"/>
<protein>
    <submittedName>
        <fullName evidence="2">Uncharacterized protein</fullName>
    </submittedName>
</protein>
<keyword evidence="1" id="KW-0472">Membrane</keyword>
<dbReference type="Proteomes" id="UP000019486">
    <property type="component" value="Unassembled WGS sequence"/>
</dbReference>
<reference evidence="2 3" key="1">
    <citation type="submission" date="2013-08" db="EMBL/GenBank/DDBJ databases">
        <title>The genome sequence of Skermanella stibiiresistens.</title>
        <authorList>
            <person name="Zhu W."/>
            <person name="Wang G."/>
        </authorList>
    </citation>
    <scope>NUCLEOTIDE SEQUENCE [LARGE SCALE GENOMIC DNA]</scope>
    <source>
        <strain evidence="2 3">SB22</strain>
    </source>
</reference>
<gene>
    <name evidence="2" type="ORF">N825_20545</name>
</gene>
<keyword evidence="3" id="KW-1185">Reference proteome</keyword>
<keyword evidence="1" id="KW-1133">Transmembrane helix</keyword>
<accession>W9HCD9</accession>
<keyword evidence="1" id="KW-0812">Transmembrane</keyword>
<evidence type="ECO:0000313" key="3">
    <source>
        <dbReference type="Proteomes" id="UP000019486"/>
    </source>
</evidence>
<evidence type="ECO:0000256" key="1">
    <source>
        <dbReference type="SAM" id="Phobius"/>
    </source>
</evidence>
<organism evidence="2 3">
    <name type="scientific">Skermanella stibiiresistens SB22</name>
    <dbReference type="NCBI Taxonomy" id="1385369"/>
    <lineage>
        <taxon>Bacteria</taxon>
        <taxon>Pseudomonadati</taxon>
        <taxon>Pseudomonadota</taxon>
        <taxon>Alphaproteobacteria</taxon>
        <taxon>Rhodospirillales</taxon>
        <taxon>Azospirillaceae</taxon>
        <taxon>Skermanella</taxon>
    </lineage>
</organism>
<sequence length="60" mass="6518">MPEMTRSRERAAGTTFMEVPAMIISMAVPTLMISLGTKVAMSWTEAPEPTPCAVVWGMTD</sequence>
<dbReference type="EMBL" id="AVFL01000002">
    <property type="protein sequence ID" value="EWY42367.1"/>
    <property type="molecule type" value="Genomic_DNA"/>
</dbReference>